<dbReference type="EMBL" id="CP048222">
    <property type="protein sequence ID" value="QHT68060.1"/>
    <property type="molecule type" value="Genomic_DNA"/>
</dbReference>
<evidence type="ECO:0008006" key="3">
    <source>
        <dbReference type="Google" id="ProtNLM"/>
    </source>
</evidence>
<proteinExistence type="predicted"/>
<gene>
    <name evidence="1" type="ORF">GXP67_16140</name>
</gene>
<accession>A0A6C0GKA1</accession>
<organism evidence="1 2">
    <name type="scientific">Rhodocytophaga rosea</name>
    <dbReference type="NCBI Taxonomy" id="2704465"/>
    <lineage>
        <taxon>Bacteria</taxon>
        <taxon>Pseudomonadati</taxon>
        <taxon>Bacteroidota</taxon>
        <taxon>Cytophagia</taxon>
        <taxon>Cytophagales</taxon>
        <taxon>Rhodocytophagaceae</taxon>
        <taxon>Rhodocytophaga</taxon>
    </lineage>
</organism>
<reference evidence="1 2" key="1">
    <citation type="submission" date="2020-01" db="EMBL/GenBank/DDBJ databases">
        <authorList>
            <person name="Kim M.K."/>
        </authorList>
    </citation>
    <scope>NUCLEOTIDE SEQUENCE [LARGE SCALE GENOMIC DNA]</scope>
    <source>
        <strain evidence="1 2">172606-1</strain>
    </source>
</reference>
<evidence type="ECO:0000313" key="1">
    <source>
        <dbReference type="EMBL" id="QHT68060.1"/>
    </source>
</evidence>
<name>A0A6C0GKA1_9BACT</name>
<sequence>MSMNQLLLVSLRQKAVFIPQAAVKTAHQPLKGNTSLLVANLAKLGFGVSEPLLTALNGTTPAFQADLLEKLRQVMGVNKNWTPLVKGWDTPTGENLIDHIITFFANVFQESGTRLACGHIIPYGTFPLERYTGCPFCGTPFEFSKIDYHSQGSKLKVLELWRENEIETFFKDLLSSKTALDATQMDSLKILLSRFPIPAQVSVGMKETLIAVLDILIAQNSPEKAQSLFTSPTDILRYLWFKHTGFLQIIEPKTIIKRAKSNNRHIWLMEGKSTQAKSKAIADLKLKYSRKECLMVATWLNNLPLEAETICEMMHPKRGMWVRFIRAFRLAEYSKRAGFEKLKEVLDIFYNQVYEVWQGRVNYYRLRADEENTLSLLKQRPGLFARSLFANMLWFGKQSPIEAFSQVIDQVPARLVFTLYMYAEIYFEKEGARIVKPLGGVSKQVPANRMLSLYDEKGLEEMKTAIADLCKLAMQKRFAAIETKNRTIYIDPILYKMPLSIGDRSETVQGLPSALMGTRFEVEGDTVRLFMQWGSGLPAQHLDMDLSCQIAYDTRAEICSFSNLVATGCKHSGDIRSIPDKVGTAEYIEININELRKAGAKYVSFTCNAYSYGAITPNLVVGWMNSKFPMKISERTGVAYDPSCVQHQVRVTHSLTKGLVFGVLDVAKKEIIWLEIPFSGQVVQNLDAKNVETMLAKLEAKLSIGELLAIKAEAQQLQIMETSQADEVYSKEWAINSAAVTRLLVD</sequence>
<dbReference type="AlphaFoldDB" id="A0A6C0GKA1"/>
<protein>
    <recommendedName>
        <fullName evidence="3">Prokaryotic RING finger family 4</fullName>
    </recommendedName>
</protein>
<dbReference type="Proteomes" id="UP000480178">
    <property type="component" value="Chromosome"/>
</dbReference>
<keyword evidence="2" id="KW-1185">Reference proteome</keyword>
<dbReference type="KEGG" id="rhoz:GXP67_16140"/>
<evidence type="ECO:0000313" key="2">
    <source>
        <dbReference type="Proteomes" id="UP000480178"/>
    </source>
</evidence>